<organism evidence="1 2">
    <name type="scientific">Musa troglodytarum</name>
    <name type="common">fe'i banana</name>
    <dbReference type="NCBI Taxonomy" id="320322"/>
    <lineage>
        <taxon>Eukaryota</taxon>
        <taxon>Viridiplantae</taxon>
        <taxon>Streptophyta</taxon>
        <taxon>Embryophyta</taxon>
        <taxon>Tracheophyta</taxon>
        <taxon>Spermatophyta</taxon>
        <taxon>Magnoliopsida</taxon>
        <taxon>Liliopsida</taxon>
        <taxon>Zingiberales</taxon>
        <taxon>Musaceae</taxon>
        <taxon>Musa</taxon>
    </lineage>
</organism>
<gene>
    <name evidence="1" type="ORF">MUK42_21571</name>
</gene>
<accession>A0A9E7GCK0</accession>
<reference evidence="1" key="1">
    <citation type="submission" date="2022-05" db="EMBL/GenBank/DDBJ databases">
        <title>The Musa troglodytarum L. genome provides insights into the mechanism of non-climacteric behaviour and enrichment of carotenoids.</title>
        <authorList>
            <person name="Wang J."/>
        </authorList>
    </citation>
    <scope>NUCLEOTIDE SEQUENCE</scope>
    <source>
        <tissue evidence="1">Leaf</tissue>
    </source>
</reference>
<evidence type="ECO:0000313" key="1">
    <source>
        <dbReference type="EMBL" id="URE09489.1"/>
    </source>
</evidence>
<proteinExistence type="predicted"/>
<dbReference type="AlphaFoldDB" id="A0A9E7GCK0"/>
<evidence type="ECO:0000313" key="2">
    <source>
        <dbReference type="Proteomes" id="UP001055439"/>
    </source>
</evidence>
<protein>
    <submittedName>
        <fullName evidence="1">Uncharacterized protein</fullName>
    </submittedName>
</protein>
<sequence length="233" mass="26315">MFDDSFPRDQILFTVEIFPVRKPKYSHPKTHPNACCAPFDSVLANDDLATRIAQWWIGFAFAGILQAGSGRVGSGIKALNVRFKAFGRIKRDPAIPDSPQLLLLLYTAGVLRSSFSHFLARSRDRSIDRSGNGVVRRSGGAAPSSHHLSERMRRPVFYRLWVGTCRLELLTVVHECKEWWQGAMVRSDGCREDGSNGEELWPQEKMLSDRENENRGSLQWAHDKGYLVGLVRS</sequence>
<dbReference type="EMBL" id="CP097508">
    <property type="protein sequence ID" value="URE09489.1"/>
    <property type="molecule type" value="Genomic_DNA"/>
</dbReference>
<name>A0A9E7GCK0_9LILI</name>
<dbReference type="Proteomes" id="UP001055439">
    <property type="component" value="Chromosome 6"/>
</dbReference>
<keyword evidence="2" id="KW-1185">Reference proteome</keyword>